<comment type="caution">
    <text evidence="2">The sequence shown here is derived from an EMBL/GenBank/DDBJ whole genome shotgun (WGS) entry which is preliminary data.</text>
</comment>
<dbReference type="InterPro" id="IPR016040">
    <property type="entry name" value="NAD(P)-bd_dom"/>
</dbReference>
<organism evidence="2 3">
    <name type="scientific">Mucilaginibacter terrae</name>
    <dbReference type="NCBI Taxonomy" id="1955052"/>
    <lineage>
        <taxon>Bacteria</taxon>
        <taxon>Pseudomonadati</taxon>
        <taxon>Bacteroidota</taxon>
        <taxon>Sphingobacteriia</taxon>
        <taxon>Sphingobacteriales</taxon>
        <taxon>Sphingobacteriaceae</taxon>
        <taxon>Mucilaginibacter</taxon>
    </lineage>
</organism>
<protein>
    <submittedName>
        <fullName evidence="2">NADH-flavin reductase</fullName>
    </submittedName>
</protein>
<accession>A0ABU3GUQ8</accession>
<dbReference type="Proteomes" id="UP001258315">
    <property type="component" value="Unassembled WGS sequence"/>
</dbReference>
<dbReference type="PANTHER" id="PTHR43355">
    <property type="entry name" value="FLAVIN REDUCTASE (NADPH)"/>
    <property type="match status" value="1"/>
</dbReference>
<dbReference type="PANTHER" id="PTHR43355:SF2">
    <property type="entry name" value="FLAVIN REDUCTASE (NADPH)"/>
    <property type="match status" value="1"/>
</dbReference>
<dbReference type="Pfam" id="PF13460">
    <property type="entry name" value="NAD_binding_10"/>
    <property type="match status" value="1"/>
</dbReference>
<evidence type="ECO:0000259" key="1">
    <source>
        <dbReference type="Pfam" id="PF13460"/>
    </source>
</evidence>
<proteinExistence type="predicted"/>
<name>A0ABU3GUQ8_9SPHI</name>
<dbReference type="SUPFAM" id="SSF51735">
    <property type="entry name" value="NAD(P)-binding Rossmann-fold domains"/>
    <property type="match status" value="1"/>
</dbReference>
<sequence length="211" mass="23634">MTHQTVALIGATGKAGKYILQHLLTSGYKVNALIRKPKEFLISHPLLEVIQGDAKDADTIDMLLQNCTAVISTLGQKPGEPLCSALATRHIISGMEKHHIERYVFLSGLNLDVPGDRKSETNQAKSLWMRQHYPEAVANKQDAYELVAKSNIDYTMIRLPLIEQTDERRKLIVDLHDCPGEDISTTDLAEFIVQQINNKEYVRKAPFVASL</sequence>
<dbReference type="Gene3D" id="3.40.50.720">
    <property type="entry name" value="NAD(P)-binding Rossmann-like Domain"/>
    <property type="match status" value="1"/>
</dbReference>
<evidence type="ECO:0000313" key="3">
    <source>
        <dbReference type="Proteomes" id="UP001258315"/>
    </source>
</evidence>
<feature type="domain" description="NAD(P)-binding" evidence="1">
    <location>
        <begin position="10"/>
        <end position="198"/>
    </location>
</feature>
<dbReference type="EMBL" id="JAVLVU010000001">
    <property type="protein sequence ID" value="MDT3403508.1"/>
    <property type="molecule type" value="Genomic_DNA"/>
</dbReference>
<dbReference type="RefSeq" id="WP_311950547.1">
    <property type="nucleotide sequence ID" value="NZ_JAVLVU010000001.1"/>
</dbReference>
<gene>
    <name evidence="2" type="ORF">QE417_002580</name>
</gene>
<dbReference type="InterPro" id="IPR051606">
    <property type="entry name" value="Polyketide_Oxido-like"/>
</dbReference>
<reference evidence="3" key="1">
    <citation type="submission" date="2023-07" db="EMBL/GenBank/DDBJ databases">
        <title>Functional and genomic diversity of the sorghum phyllosphere microbiome.</title>
        <authorList>
            <person name="Shade A."/>
        </authorList>
    </citation>
    <scope>NUCLEOTIDE SEQUENCE [LARGE SCALE GENOMIC DNA]</scope>
    <source>
        <strain evidence="3">SORGH_AS_0422</strain>
    </source>
</reference>
<keyword evidence="3" id="KW-1185">Reference proteome</keyword>
<dbReference type="InterPro" id="IPR036291">
    <property type="entry name" value="NAD(P)-bd_dom_sf"/>
</dbReference>
<evidence type="ECO:0000313" key="2">
    <source>
        <dbReference type="EMBL" id="MDT3403508.1"/>
    </source>
</evidence>